<dbReference type="PANTHER" id="PTHR33067">
    <property type="entry name" value="RNA-DIRECTED DNA POLYMERASE-RELATED"/>
    <property type="match status" value="1"/>
</dbReference>
<evidence type="ECO:0000313" key="4">
    <source>
        <dbReference type="Proteomes" id="UP001151760"/>
    </source>
</evidence>
<feature type="domain" description="Retrotransposon gag" evidence="2">
    <location>
        <begin position="73"/>
        <end position="134"/>
    </location>
</feature>
<dbReference type="PANTHER" id="PTHR33067:SF9">
    <property type="entry name" value="RNA-DIRECTED DNA POLYMERASE"/>
    <property type="match status" value="1"/>
</dbReference>
<reference evidence="3" key="1">
    <citation type="journal article" date="2022" name="Int. J. Mol. Sci.">
        <title>Draft Genome of Tanacetum Coccineum: Genomic Comparison of Closely Related Tanacetum-Family Plants.</title>
        <authorList>
            <person name="Yamashiro T."/>
            <person name="Shiraishi A."/>
            <person name="Nakayama K."/>
            <person name="Satake H."/>
        </authorList>
    </citation>
    <scope>NUCLEOTIDE SEQUENCE</scope>
</reference>
<gene>
    <name evidence="3" type="ORF">Tco_0939613</name>
</gene>
<proteinExistence type="predicted"/>
<dbReference type="Proteomes" id="UP001151760">
    <property type="component" value="Unassembled WGS sequence"/>
</dbReference>
<dbReference type="Pfam" id="PF03732">
    <property type="entry name" value="Retrotrans_gag"/>
    <property type="match status" value="1"/>
</dbReference>
<accession>A0ABQ5DN48</accession>
<feature type="compositionally biased region" description="Acidic residues" evidence="1">
    <location>
        <begin position="21"/>
        <end position="32"/>
    </location>
</feature>
<dbReference type="EMBL" id="BQNB010015413">
    <property type="protein sequence ID" value="GJT39748.1"/>
    <property type="molecule type" value="Genomic_DNA"/>
</dbReference>
<comment type="caution">
    <text evidence="3">The sequence shown here is derived from an EMBL/GenBank/DDBJ whole genome shotgun (WGS) entry which is preliminary data.</text>
</comment>
<organism evidence="3 4">
    <name type="scientific">Tanacetum coccineum</name>
    <dbReference type="NCBI Taxonomy" id="301880"/>
    <lineage>
        <taxon>Eukaryota</taxon>
        <taxon>Viridiplantae</taxon>
        <taxon>Streptophyta</taxon>
        <taxon>Embryophyta</taxon>
        <taxon>Tracheophyta</taxon>
        <taxon>Spermatophyta</taxon>
        <taxon>Magnoliopsida</taxon>
        <taxon>eudicotyledons</taxon>
        <taxon>Gunneridae</taxon>
        <taxon>Pentapetalae</taxon>
        <taxon>asterids</taxon>
        <taxon>campanulids</taxon>
        <taxon>Asterales</taxon>
        <taxon>Asteraceae</taxon>
        <taxon>Asteroideae</taxon>
        <taxon>Anthemideae</taxon>
        <taxon>Anthemidinae</taxon>
        <taxon>Tanacetum</taxon>
    </lineage>
</organism>
<keyword evidence="4" id="KW-1185">Reference proteome</keyword>
<dbReference type="InterPro" id="IPR005162">
    <property type="entry name" value="Retrotrans_gag_dom"/>
</dbReference>
<sequence length="502" mass="57443">MRLFDTPSLVESNSPKFDQISDIEEQSEEEDNTFSGSEHKDENEHIEKVLEIVDLFHIPKITQNQIMLQAFPFLNKFCPPARIAKKLEKINNFQQEPDESLFCAWERFKELWMKCPQLYLTDMQEVILFYNGLDVPTRQILDSKGVIPSKTDADAKVAIQEMVEFSQKWHNGTSSRSKMYAAQVGCELCKGPYYTKIVHKRKKEKTLEEAYYTQFGAPYQSKGQYRAAGPGFYQRNNENSSYPDRRPSLEESLTKFMAESAKRHEENSNIIKEIRASTDVAIRNQGALIKTLDIQIGQTSKVLQERGFGSLPSSTKTNPRDQVKSISTTKADFSEICHIGCGLYTVSGMHHRSIISEPVPFPRRLQNFGCDEWREALDVKIIEAYDHTLPQKEKDPGSFTLPYFFHNICFGKAFVDLGASVSVMPFSTYTNLGLGILSHTRLTIELADQTIKQPRGLTIIEDDDVTKDVVLGMKFFKKYALCQMITKKFTFGDKCKRINDDE</sequence>
<evidence type="ECO:0000313" key="3">
    <source>
        <dbReference type="EMBL" id="GJT39748.1"/>
    </source>
</evidence>
<feature type="region of interest" description="Disordered" evidence="1">
    <location>
        <begin position="1"/>
        <end position="42"/>
    </location>
</feature>
<evidence type="ECO:0000256" key="1">
    <source>
        <dbReference type="SAM" id="MobiDB-lite"/>
    </source>
</evidence>
<evidence type="ECO:0000259" key="2">
    <source>
        <dbReference type="Pfam" id="PF03732"/>
    </source>
</evidence>
<protein>
    <recommendedName>
        <fullName evidence="2">Retrotransposon gag domain-containing protein</fullName>
    </recommendedName>
</protein>
<name>A0ABQ5DN48_9ASTR</name>
<reference evidence="3" key="2">
    <citation type="submission" date="2022-01" db="EMBL/GenBank/DDBJ databases">
        <authorList>
            <person name="Yamashiro T."/>
            <person name="Shiraishi A."/>
            <person name="Satake H."/>
            <person name="Nakayama K."/>
        </authorList>
    </citation>
    <scope>NUCLEOTIDE SEQUENCE</scope>
</reference>